<accession>E3MGU6</accession>
<proteinExistence type="predicted"/>
<dbReference type="HOGENOM" id="CLU_030831_0_3_1"/>
<dbReference type="AlphaFoldDB" id="E3MGU6"/>
<dbReference type="InterPro" id="IPR040161">
    <property type="entry name" value="FB224"/>
</dbReference>
<dbReference type="InterPro" id="IPR001810">
    <property type="entry name" value="F-box_dom"/>
</dbReference>
<evidence type="ECO:0000259" key="1">
    <source>
        <dbReference type="PROSITE" id="PS50181"/>
    </source>
</evidence>
<dbReference type="Pfam" id="PF00646">
    <property type="entry name" value="F-box"/>
    <property type="match status" value="1"/>
</dbReference>
<gene>
    <name evidence="2" type="ORF">CRE_23459</name>
</gene>
<dbReference type="PANTHER" id="PTHR23015:SF4">
    <property type="entry name" value="DUF38 DOMAIN-CONTAINING PROTEIN-RELATED"/>
    <property type="match status" value="1"/>
</dbReference>
<dbReference type="PROSITE" id="PS50181">
    <property type="entry name" value="FBOX"/>
    <property type="match status" value="1"/>
</dbReference>
<dbReference type="InterPro" id="IPR002900">
    <property type="entry name" value="DUF38/FTH_CAE_spp"/>
</dbReference>
<dbReference type="GO" id="GO:0045087">
    <property type="term" value="P:innate immune response"/>
    <property type="evidence" value="ECO:0007669"/>
    <property type="project" value="TreeGrafter"/>
</dbReference>
<feature type="domain" description="F-box" evidence="1">
    <location>
        <begin position="15"/>
        <end position="64"/>
    </location>
</feature>
<dbReference type="OMA" id="FIREFSH"/>
<dbReference type="PANTHER" id="PTHR23015">
    <property type="entry name" value="UNCHARACTERIZED C.ELEGANS PROTEIN"/>
    <property type="match status" value="1"/>
</dbReference>
<name>E3MGU6_CAERE</name>
<keyword evidence="3" id="KW-1185">Reference proteome</keyword>
<protein>
    <recommendedName>
        <fullName evidence="1">F-box domain-containing protein</fullName>
    </recommendedName>
</protein>
<dbReference type="EMBL" id="DS268444">
    <property type="protein sequence ID" value="EFP01814.1"/>
    <property type="molecule type" value="Genomic_DNA"/>
</dbReference>
<dbReference type="InParanoid" id="E3MGU6"/>
<organism evidence="3">
    <name type="scientific">Caenorhabditis remanei</name>
    <name type="common">Caenorhabditis vulgaris</name>
    <dbReference type="NCBI Taxonomy" id="31234"/>
    <lineage>
        <taxon>Eukaryota</taxon>
        <taxon>Metazoa</taxon>
        <taxon>Ecdysozoa</taxon>
        <taxon>Nematoda</taxon>
        <taxon>Chromadorea</taxon>
        <taxon>Rhabditida</taxon>
        <taxon>Rhabditina</taxon>
        <taxon>Rhabditomorpha</taxon>
        <taxon>Rhabditoidea</taxon>
        <taxon>Rhabditidae</taxon>
        <taxon>Peloderinae</taxon>
        <taxon>Caenorhabditis</taxon>
    </lineage>
</organism>
<dbReference type="FunCoup" id="E3MGU6">
    <property type="interactions" value="3638"/>
</dbReference>
<sequence length="326" mass="37922">MENFFKNIMPRRKGPDYLSKMPSIIMLEILKNCDYWKIHALRNTCHYLRDFIDDVQPDATIDSIKISVYKDSIFLDFESGSFVVKYQKSQSIIWKKKRQDYGGKFCQDLNYILGHPKLTVNDFFVSLNLVGPNTAIKFYSDLEALLKSMVQPLSVRRLTLQVFFEEDVMSVLPYFEAGKLEAISVNRTELSDVQLSLDRIMETDQFKKAKEIEIAQFMVDAPIHHFCHFEKVRLYVSTIRLSDVLTIKQTFFDSPNAQFFQVDFERFPEVSRLVEALGPPHMMPRRNWFFEVPNSNRAVSISLLYAESLLSGDVLFIVRTTSNLGN</sequence>
<dbReference type="Pfam" id="PF01827">
    <property type="entry name" value="FTH"/>
    <property type="match status" value="1"/>
</dbReference>
<dbReference type="OrthoDB" id="5875341at2759"/>
<evidence type="ECO:0000313" key="3">
    <source>
        <dbReference type="Proteomes" id="UP000008281"/>
    </source>
</evidence>
<dbReference type="Proteomes" id="UP000008281">
    <property type="component" value="Unassembled WGS sequence"/>
</dbReference>
<reference evidence="2" key="1">
    <citation type="submission" date="2007-07" db="EMBL/GenBank/DDBJ databases">
        <title>PCAP assembly of the Caenorhabditis remanei genome.</title>
        <authorList>
            <consortium name="The Caenorhabditis remanei Sequencing Consortium"/>
            <person name="Wilson R.K."/>
        </authorList>
    </citation>
    <scope>NUCLEOTIDE SEQUENCE [LARGE SCALE GENOMIC DNA]</scope>
    <source>
        <strain evidence="2">PB4641</strain>
    </source>
</reference>
<evidence type="ECO:0000313" key="2">
    <source>
        <dbReference type="EMBL" id="EFP01814.1"/>
    </source>
</evidence>